<evidence type="ECO:0008006" key="3">
    <source>
        <dbReference type="Google" id="ProtNLM"/>
    </source>
</evidence>
<accession>A0A168PIB1</accession>
<dbReference type="Proteomes" id="UP000077407">
    <property type="component" value="Unassembled WGS sequence"/>
</dbReference>
<gene>
    <name evidence="1" type="ORF">WY13_01896</name>
</gene>
<dbReference type="AlphaFoldDB" id="A0A168PIB1"/>
<dbReference type="RefSeq" id="WP_063555383.1">
    <property type="nucleotide sequence ID" value="NZ_LITT01000019.1"/>
</dbReference>
<organism evidence="1 2">
    <name type="scientific">Clostridium ljungdahlii</name>
    <dbReference type="NCBI Taxonomy" id="1538"/>
    <lineage>
        <taxon>Bacteria</taxon>
        <taxon>Bacillati</taxon>
        <taxon>Bacillota</taxon>
        <taxon>Clostridia</taxon>
        <taxon>Eubacteriales</taxon>
        <taxon>Clostridiaceae</taxon>
        <taxon>Clostridium</taxon>
    </lineage>
</organism>
<evidence type="ECO:0000313" key="1">
    <source>
        <dbReference type="EMBL" id="OAA87781.1"/>
    </source>
</evidence>
<sequence>MSFDGSRREYLYSIYIKKNPTELSEKIGIILSENDIMLERVYVDKNFKRRVDISAAEKEKQLFCEMQLTKSDEIHYRQIVELISLAKNDKSTLIAWIATEFTDKYITELKQLIITNSKKNIELLFLIINKDVIKQLVEINKCNKYKQIEMLKQLNNIKEHFLLISSIKNYYNVSKVNSVKDDIKVMSYKQKILIKICKRLRQDCSNQGNVYQYKDVTGNCFIMGTGYGGIDYKVMADRRNRIGIVLAFNNIKSKKAYYKLKTKREKIDDEFDFMLDWNDEYNQIATFLALGWFNDKEKIILIFCRIVKRYLYCFDKYLEEVLK</sequence>
<name>A0A168PIB1_9CLOT</name>
<comment type="caution">
    <text evidence="1">The sequence shown here is derived from an EMBL/GenBank/DDBJ whole genome shotgun (WGS) entry which is preliminary data.</text>
</comment>
<dbReference type="EMBL" id="LITT01000019">
    <property type="protein sequence ID" value="OAA87781.1"/>
    <property type="molecule type" value="Genomic_DNA"/>
</dbReference>
<dbReference type="OrthoDB" id="2372078at2"/>
<evidence type="ECO:0000313" key="2">
    <source>
        <dbReference type="Proteomes" id="UP000077407"/>
    </source>
</evidence>
<proteinExistence type="predicted"/>
<dbReference type="PATRIC" id="fig|1538.10.peg.2340"/>
<protein>
    <recommendedName>
        <fullName evidence="3">DUF4268 domain-containing protein</fullName>
    </recommendedName>
</protein>
<reference evidence="1 2" key="1">
    <citation type="journal article" date="2015" name="Biotechnol. Bioeng.">
        <title>Genome sequence and phenotypic characterization of Caulobacter segnis.</title>
        <authorList>
            <person name="Patel S."/>
            <person name="Fletcher B."/>
            <person name="Scott D.C."/>
            <person name="Ely B."/>
        </authorList>
    </citation>
    <scope>NUCLEOTIDE SEQUENCE [LARGE SCALE GENOMIC DNA]</scope>
    <source>
        <strain evidence="1 2">ERI-2</strain>
    </source>
</reference>